<dbReference type="GO" id="GO:0050385">
    <property type="term" value="F:ureidoglycolate lyase activity"/>
    <property type="evidence" value="ECO:0007669"/>
    <property type="project" value="UniProtKB-EC"/>
</dbReference>
<dbReference type="Gene3D" id="2.60.120.480">
    <property type="entry name" value="Ureidoglycolate hydrolase"/>
    <property type="match status" value="1"/>
</dbReference>
<dbReference type="InterPro" id="IPR024060">
    <property type="entry name" value="Ureidoglycolate_lyase_dom_sf"/>
</dbReference>
<comment type="subunit">
    <text evidence="1">Homodimer.</text>
</comment>
<evidence type="ECO:0000313" key="5">
    <source>
        <dbReference type="EMBL" id="CUH59785.1"/>
    </source>
</evidence>
<evidence type="ECO:0000313" key="6">
    <source>
        <dbReference type="Proteomes" id="UP000051298"/>
    </source>
</evidence>
<dbReference type="SUPFAM" id="SSF51182">
    <property type="entry name" value="RmlC-like cupins"/>
    <property type="match status" value="1"/>
</dbReference>
<dbReference type="Proteomes" id="UP000051298">
    <property type="component" value="Unassembled WGS sequence"/>
</dbReference>
<dbReference type="InterPro" id="IPR011051">
    <property type="entry name" value="RmlC_Cupin_sf"/>
</dbReference>
<gene>
    <name evidence="5" type="primary">allA_2</name>
    <name evidence="5" type="ORF">THS5294_01073</name>
</gene>
<accession>A0A0P1FHD9</accession>
<dbReference type="EC" id="3.5.1.116" evidence="5"/>
<dbReference type="PANTHER" id="PTHR21221:SF1">
    <property type="entry name" value="UREIDOGLYCOLATE LYASE"/>
    <property type="match status" value="1"/>
</dbReference>
<dbReference type="GO" id="GO:0006144">
    <property type="term" value="P:purine nucleobase metabolic process"/>
    <property type="evidence" value="ECO:0007669"/>
    <property type="project" value="UniProtKB-KW"/>
</dbReference>
<evidence type="ECO:0000256" key="2">
    <source>
        <dbReference type="ARBA" id="ARBA00022631"/>
    </source>
</evidence>
<keyword evidence="5" id="KW-0378">Hydrolase</keyword>
<evidence type="ECO:0000256" key="1">
    <source>
        <dbReference type="ARBA" id="ARBA00011738"/>
    </source>
</evidence>
<comment type="catalytic activity">
    <reaction evidence="4">
        <text>(S)-ureidoglycolate = urea + glyoxylate</text>
        <dbReference type="Rhea" id="RHEA:11304"/>
        <dbReference type="ChEBI" id="CHEBI:16199"/>
        <dbReference type="ChEBI" id="CHEBI:36655"/>
        <dbReference type="ChEBI" id="CHEBI:57296"/>
        <dbReference type="EC" id="4.3.2.3"/>
    </reaction>
</comment>
<dbReference type="PANTHER" id="PTHR21221">
    <property type="entry name" value="UREIDOGLYCOLATE HYDROLASE"/>
    <property type="match status" value="1"/>
</dbReference>
<dbReference type="EMBL" id="CYRX01000011">
    <property type="protein sequence ID" value="CUH59785.1"/>
    <property type="molecule type" value="Genomic_DNA"/>
</dbReference>
<reference evidence="5 6" key="1">
    <citation type="submission" date="2015-09" db="EMBL/GenBank/DDBJ databases">
        <authorList>
            <consortium name="Swine Surveillance"/>
        </authorList>
    </citation>
    <scope>NUCLEOTIDE SEQUENCE [LARGE SCALE GENOMIC DNA]</scope>
    <source>
        <strain evidence="5 6">CECT 5294</strain>
    </source>
</reference>
<sequence length="166" mass="17689">MSTQILTPRPLRPTDFAPYGDVVELGSDHVLINDGRCKRFSDLSALVAEGGRVGISLFQSEVQALPYSCTLLERHPHGSQCFVPMEGCTTLYIVAEDDAGTPVRPKAFVAHGRQAVNIAANTWHGVLTPLSDGGLYTVIDRVDGGPNLEEYPLGMALTVLPGGGAE</sequence>
<dbReference type="RefSeq" id="WP_058122911.1">
    <property type="nucleotide sequence ID" value="NZ_CYRX01000011.1"/>
</dbReference>
<name>A0A0P1FHD9_9RHOB</name>
<dbReference type="eggNOG" id="COG3194">
    <property type="taxonomic scope" value="Bacteria"/>
</dbReference>
<dbReference type="GO" id="GO:0004848">
    <property type="term" value="F:ureidoglycolate hydrolase activity"/>
    <property type="evidence" value="ECO:0007669"/>
    <property type="project" value="UniProtKB-EC"/>
</dbReference>
<dbReference type="GO" id="GO:0000256">
    <property type="term" value="P:allantoin catabolic process"/>
    <property type="evidence" value="ECO:0007669"/>
    <property type="project" value="InterPro"/>
</dbReference>
<dbReference type="STRING" id="266809.PM03_08870"/>
<dbReference type="CDD" id="cd20298">
    <property type="entry name" value="cupin_UAH"/>
    <property type="match status" value="1"/>
</dbReference>
<protein>
    <submittedName>
        <fullName evidence="5">Ureidoglycolate hydrolase</fullName>
        <ecNumber evidence="5">3.5.1.116</ecNumber>
    </submittedName>
</protein>
<dbReference type="AlphaFoldDB" id="A0A0P1FHD9"/>
<keyword evidence="3" id="KW-0456">Lyase</keyword>
<dbReference type="Pfam" id="PF04115">
    <property type="entry name" value="Ureidogly_lyase"/>
    <property type="match status" value="1"/>
</dbReference>
<keyword evidence="2" id="KW-0659">Purine metabolism</keyword>
<evidence type="ECO:0000256" key="3">
    <source>
        <dbReference type="ARBA" id="ARBA00023239"/>
    </source>
</evidence>
<organism evidence="5 6">
    <name type="scientific">Thalassobacter stenotrophicus</name>
    <dbReference type="NCBI Taxonomy" id="266809"/>
    <lineage>
        <taxon>Bacteria</taxon>
        <taxon>Pseudomonadati</taxon>
        <taxon>Pseudomonadota</taxon>
        <taxon>Alphaproteobacteria</taxon>
        <taxon>Rhodobacterales</taxon>
        <taxon>Roseobacteraceae</taxon>
        <taxon>Thalassobacter</taxon>
    </lineage>
</organism>
<dbReference type="InterPro" id="IPR047233">
    <property type="entry name" value="UAH_cupin"/>
</dbReference>
<proteinExistence type="predicted"/>
<dbReference type="InterPro" id="IPR007247">
    <property type="entry name" value="Ureidogly_lyase"/>
</dbReference>
<evidence type="ECO:0000256" key="4">
    <source>
        <dbReference type="ARBA" id="ARBA00047684"/>
    </source>
</evidence>